<comment type="pathway">
    <text evidence="2 12">Cofactor biosynthesis; riboflavin biosynthesis; 5-amino-6-(D-ribitylamino)uracil from GTP: step 2/4.</text>
</comment>
<proteinExistence type="inferred from homology"/>
<dbReference type="RefSeq" id="WP_311658968.1">
    <property type="nucleotide sequence ID" value="NZ_JAVRHY010000007.1"/>
</dbReference>
<dbReference type="PROSITE" id="PS51747">
    <property type="entry name" value="CYT_DCMP_DEAMINASES_2"/>
    <property type="match status" value="1"/>
</dbReference>
<keyword evidence="9 12" id="KW-0521">NADP</keyword>
<organism evidence="14 15">
    <name type="scientific">Spectribacter acetivorans</name>
    <dbReference type="NCBI Taxonomy" id="3075603"/>
    <lineage>
        <taxon>Bacteria</taxon>
        <taxon>Pseudomonadati</taxon>
        <taxon>Pseudomonadota</taxon>
        <taxon>Gammaproteobacteria</taxon>
        <taxon>Salinisphaerales</taxon>
        <taxon>Salinisphaeraceae</taxon>
        <taxon>Spectribacter</taxon>
    </lineage>
</organism>
<evidence type="ECO:0000313" key="15">
    <source>
        <dbReference type="Proteomes" id="UP001259982"/>
    </source>
</evidence>
<evidence type="ECO:0000256" key="1">
    <source>
        <dbReference type="ARBA" id="ARBA00002151"/>
    </source>
</evidence>
<comment type="catalytic activity">
    <reaction evidence="12">
        <text>2,5-diamino-6-hydroxy-4-(5-phosphoribosylamino)-pyrimidine + H2O + H(+) = 5-amino-6-(5-phospho-D-ribosylamino)uracil + NH4(+)</text>
        <dbReference type="Rhea" id="RHEA:21868"/>
        <dbReference type="ChEBI" id="CHEBI:15377"/>
        <dbReference type="ChEBI" id="CHEBI:15378"/>
        <dbReference type="ChEBI" id="CHEBI:28938"/>
        <dbReference type="ChEBI" id="CHEBI:58453"/>
        <dbReference type="ChEBI" id="CHEBI:58614"/>
        <dbReference type="EC" id="3.5.4.26"/>
    </reaction>
</comment>
<evidence type="ECO:0000259" key="13">
    <source>
        <dbReference type="PROSITE" id="PS51747"/>
    </source>
</evidence>
<dbReference type="CDD" id="cd01284">
    <property type="entry name" value="Riboflavin_deaminase-reductase"/>
    <property type="match status" value="1"/>
</dbReference>
<dbReference type="Pfam" id="PF00383">
    <property type="entry name" value="dCMP_cyt_deam_1"/>
    <property type="match status" value="1"/>
</dbReference>
<sequence>MTAADDARYMARAIGLARRGWHGTPPNPRVGCVLVRDGEIIGEGWHAAAGKAHAEVNALEDARARAGGAAGATAYVTLEPCSHYGRTAPCTGVLIEAGVRRVVAGMIDPNPQVAGNGLATLQAAGTDTESGVLENDCAALNPGFVCRMRYRRPRVRLKLAASLDGRTAGADGQSQWITGPAARDDVHRLRAESGAVLTGIDSVLADDPSLNVRLPGDWRQPLRVVLDTRLRLPVTARMLGLPGRTLVFTAAPAGPAWDALAVAGAALERVPAGTGGLDLAAVMTGLAEAQINDVLVEAGPTLAGAFLDAGLVDELVVYLAPSIIGDGGRPLLAMPGLTRFADRRALSIVDMRAVGDDWRVTARPADTADPGRG</sequence>
<keyword evidence="6 12" id="KW-0686">Riboflavin biosynthesis</keyword>
<reference evidence="14 15" key="1">
    <citation type="submission" date="2023-09" db="EMBL/GenBank/DDBJ databases">
        <authorList>
            <person name="Rey-Velasco X."/>
        </authorList>
    </citation>
    <scope>NUCLEOTIDE SEQUENCE [LARGE SCALE GENOMIC DNA]</scope>
    <source>
        <strain evidence="14 15">P385</strain>
    </source>
</reference>
<evidence type="ECO:0000256" key="12">
    <source>
        <dbReference type="PIRNR" id="PIRNR006769"/>
    </source>
</evidence>
<dbReference type="SUPFAM" id="SSF53597">
    <property type="entry name" value="Dihydrofolate reductase-like"/>
    <property type="match status" value="1"/>
</dbReference>
<dbReference type="NCBIfam" id="TIGR00326">
    <property type="entry name" value="eubact_ribD"/>
    <property type="match status" value="1"/>
</dbReference>
<evidence type="ECO:0000313" key="14">
    <source>
        <dbReference type="EMBL" id="MDT0618769.1"/>
    </source>
</evidence>
<dbReference type="InterPro" id="IPR024072">
    <property type="entry name" value="DHFR-like_dom_sf"/>
</dbReference>
<evidence type="ECO:0000256" key="2">
    <source>
        <dbReference type="ARBA" id="ARBA00004882"/>
    </source>
</evidence>
<dbReference type="InterPro" id="IPR050765">
    <property type="entry name" value="Riboflavin_Biosynth_HTPR"/>
</dbReference>
<comment type="function">
    <text evidence="1 12">Converts 2,5-diamino-6-(ribosylamino)-4(3h)-pyrimidinone 5'-phosphate into 5-amino-6-(ribosylamino)-2,4(1h,3h)-pyrimidinedione 5'-phosphate.</text>
</comment>
<dbReference type="SUPFAM" id="SSF53927">
    <property type="entry name" value="Cytidine deaminase-like"/>
    <property type="match status" value="1"/>
</dbReference>
<dbReference type="PANTHER" id="PTHR38011:SF7">
    <property type="entry name" value="2,5-DIAMINO-6-RIBOSYLAMINO-4(3H)-PYRIMIDINONE 5'-PHOSPHATE REDUCTASE"/>
    <property type="match status" value="1"/>
</dbReference>
<dbReference type="InterPro" id="IPR011549">
    <property type="entry name" value="RibD_C"/>
</dbReference>
<protein>
    <recommendedName>
        <fullName evidence="12">Riboflavin biosynthesis protein RibD</fullName>
    </recommendedName>
    <domain>
        <recommendedName>
            <fullName evidence="12">Diaminohydroxyphosphoribosylaminopyrimidine deaminase</fullName>
            <shortName evidence="12">DRAP deaminase</shortName>
            <ecNumber evidence="12">3.5.4.26</ecNumber>
        </recommendedName>
        <alternativeName>
            <fullName evidence="12">Riboflavin-specific deaminase</fullName>
        </alternativeName>
    </domain>
    <domain>
        <recommendedName>
            <fullName evidence="12">5-amino-6-(5-phosphoribosylamino)uracil reductase</fullName>
            <ecNumber evidence="12">1.1.1.193</ecNumber>
        </recommendedName>
        <alternativeName>
            <fullName evidence="12">HTP reductase</fullName>
        </alternativeName>
    </domain>
</protein>
<gene>
    <name evidence="14" type="primary">ribD</name>
    <name evidence="14" type="ORF">RM531_09820</name>
</gene>
<keyword evidence="15" id="KW-1185">Reference proteome</keyword>
<dbReference type="NCBIfam" id="TIGR00227">
    <property type="entry name" value="ribD_Cterm"/>
    <property type="match status" value="1"/>
</dbReference>
<evidence type="ECO:0000256" key="3">
    <source>
        <dbReference type="ARBA" id="ARBA00004910"/>
    </source>
</evidence>
<dbReference type="InterPro" id="IPR016193">
    <property type="entry name" value="Cytidine_deaminase-like"/>
</dbReference>
<comment type="pathway">
    <text evidence="3 12">Cofactor biosynthesis; riboflavin biosynthesis; 5-amino-6-(D-ribitylamino)uracil from GTP: step 3/4.</text>
</comment>
<feature type="domain" description="CMP/dCMP-type deaminase" evidence="13">
    <location>
        <begin position="4"/>
        <end position="129"/>
    </location>
</feature>
<dbReference type="Gene3D" id="3.40.140.10">
    <property type="entry name" value="Cytidine Deaminase, domain 2"/>
    <property type="match status" value="1"/>
</dbReference>
<comment type="similarity">
    <text evidence="5 12">In the C-terminal section; belongs to the HTP reductase family.</text>
</comment>
<name>A0ABU3B8G7_9GAMM</name>
<evidence type="ECO:0000256" key="6">
    <source>
        <dbReference type="ARBA" id="ARBA00022619"/>
    </source>
</evidence>
<evidence type="ECO:0000256" key="7">
    <source>
        <dbReference type="ARBA" id="ARBA00022723"/>
    </source>
</evidence>
<dbReference type="EC" id="1.1.1.193" evidence="12"/>
<dbReference type="InterPro" id="IPR016192">
    <property type="entry name" value="APOBEC/CMP_deaminase_Zn-bd"/>
</dbReference>
<dbReference type="InterPro" id="IPR002734">
    <property type="entry name" value="RibDG_C"/>
</dbReference>
<dbReference type="EC" id="3.5.4.26" evidence="12"/>
<keyword evidence="11" id="KW-0511">Multifunctional enzyme</keyword>
<dbReference type="PIRSF" id="PIRSF006769">
    <property type="entry name" value="RibD"/>
    <property type="match status" value="1"/>
</dbReference>
<evidence type="ECO:0000256" key="5">
    <source>
        <dbReference type="ARBA" id="ARBA00007417"/>
    </source>
</evidence>
<comment type="catalytic activity">
    <reaction evidence="12">
        <text>5-amino-6-(5-phospho-D-ribitylamino)uracil + NADP(+) = 5-amino-6-(5-phospho-D-ribosylamino)uracil + NADPH + H(+)</text>
        <dbReference type="Rhea" id="RHEA:17845"/>
        <dbReference type="ChEBI" id="CHEBI:15378"/>
        <dbReference type="ChEBI" id="CHEBI:57783"/>
        <dbReference type="ChEBI" id="CHEBI:58349"/>
        <dbReference type="ChEBI" id="CHEBI:58421"/>
        <dbReference type="ChEBI" id="CHEBI:58453"/>
        <dbReference type="EC" id="1.1.1.193"/>
    </reaction>
</comment>
<evidence type="ECO:0000256" key="9">
    <source>
        <dbReference type="ARBA" id="ARBA00022857"/>
    </source>
</evidence>
<dbReference type="PROSITE" id="PS00903">
    <property type="entry name" value="CYT_DCMP_DEAMINASES_1"/>
    <property type="match status" value="1"/>
</dbReference>
<keyword evidence="10 12" id="KW-0560">Oxidoreductase</keyword>
<dbReference type="PANTHER" id="PTHR38011">
    <property type="entry name" value="DIHYDROFOLATE REDUCTASE FAMILY PROTEIN (AFU_ORTHOLOGUE AFUA_8G06820)"/>
    <property type="match status" value="1"/>
</dbReference>
<dbReference type="InterPro" id="IPR002125">
    <property type="entry name" value="CMP_dCMP_dom"/>
</dbReference>
<evidence type="ECO:0000256" key="8">
    <source>
        <dbReference type="ARBA" id="ARBA00022833"/>
    </source>
</evidence>
<dbReference type="Pfam" id="PF01872">
    <property type="entry name" value="RibD_C"/>
    <property type="match status" value="1"/>
</dbReference>
<dbReference type="EMBL" id="JAVRHY010000007">
    <property type="protein sequence ID" value="MDT0618769.1"/>
    <property type="molecule type" value="Genomic_DNA"/>
</dbReference>
<comment type="caution">
    <text evidence="14">The sequence shown here is derived from an EMBL/GenBank/DDBJ whole genome shotgun (WGS) entry which is preliminary data.</text>
</comment>
<dbReference type="GO" id="GO:0008703">
    <property type="term" value="F:5-amino-6-(5-phosphoribosylamino)uracil reductase activity"/>
    <property type="evidence" value="ECO:0007669"/>
    <property type="project" value="UniProtKB-EC"/>
</dbReference>
<keyword evidence="8 12" id="KW-0862">Zinc</keyword>
<evidence type="ECO:0000256" key="11">
    <source>
        <dbReference type="ARBA" id="ARBA00023268"/>
    </source>
</evidence>
<dbReference type="Proteomes" id="UP001259982">
    <property type="component" value="Unassembled WGS sequence"/>
</dbReference>
<accession>A0ABU3B8G7</accession>
<dbReference type="Gene3D" id="3.40.430.10">
    <property type="entry name" value="Dihydrofolate Reductase, subunit A"/>
    <property type="match status" value="1"/>
</dbReference>
<dbReference type="GO" id="GO:0008835">
    <property type="term" value="F:diaminohydroxyphosphoribosylaminopyrimidine deaminase activity"/>
    <property type="evidence" value="ECO:0007669"/>
    <property type="project" value="UniProtKB-EC"/>
</dbReference>
<evidence type="ECO:0000256" key="4">
    <source>
        <dbReference type="ARBA" id="ARBA00005259"/>
    </source>
</evidence>
<comment type="similarity">
    <text evidence="4 12">In the N-terminal section; belongs to the cytidine and deoxycytidylate deaminase family.</text>
</comment>
<keyword evidence="7 12" id="KW-0479">Metal-binding</keyword>
<comment type="cofactor">
    <cofactor evidence="12">
        <name>Zn(2+)</name>
        <dbReference type="ChEBI" id="CHEBI:29105"/>
    </cofactor>
    <text evidence="12">Binds 1 zinc ion.</text>
</comment>
<evidence type="ECO:0000256" key="10">
    <source>
        <dbReference type="ARBA" id="ARBA00023002"/>
    </source>
</evidence>
<keyword evidence="12 14" id="KW-0378">Hydrolase</keyword>
<dbReference type="InterPro" id="IPR004794">
    <property type="entry name" value="Eubact_RibD"/>
</dbReference>